<dbReference type="OrthoDB" id="448455at2759"/>
<evidence type="ECO:0000313" key="4">
    <source>
        <dbReference type="Proteomes" id="UP000001542"/>
    </source>
</evidence>
<evidence type="ECO:0008006" key="5">
    <source>
        <dbReference type="Google" id="ProtNLM"/>
    </source>
</evidence>
<sequence length="61" mass="6867">MIQKASEEGLWEKKTKKYTKNNVLHIACKKGNLGLVKSLINCNKEAKDNNGYTPLIYASIL</sequence>
<dbReference type="InParanoid" id="A2FFE3"/>
<dbReference type="RefSeq" id="XP_001309319.1">
    <property type="nucleotide sequence ID" value="XM_001309318.1"/>
</dbReference>
<keyword evidence="1" id="KW-0677">Repeat</keyword>
<dbReference type="SMR" id="A2FFE3"/>
<protein>
    <recommendedName>
        <fullName evidence="5">Ankyrin repeat protein</fullName>
    </recommendedName>
</protein>
<evidence type="ECO:0000256" key="2">
    <source>
        <dbReference type="ARBA" id="ARBA00023043"/>
    </source>
</evidence>
<proteinExistence type="predicted"/>
<evidence type="ECO:0000256" key="1">
    <source>
        <dbReference type="ARBA" id="ARBA00022737"/>
    </source>
</evidence>
<keyword evidence="2" id="KW-0040">ANK repeat</keyword>
<reference evidence="3" key="2">
    <citation type="journal article" date="2007" name="Science">
        <title>Draft genome sequence of the sexually transmitted pathogen Trichomonas vaginalis.</title>
        <authorList>
            <person name="Carlton J.M."/>
            <person name="Hirt R.P."/>
            <person name="Silva J.C."/>
            <person name="Delcher A.L."/>
            <person name="Schatz M."/>
            <person name="Zhao Q."/>
            <person name="Wortman J.R."/>
            <person name="Bidwell S.L."/>
            <person name="Alsmark U.C.M."/>
            <person name="Besteiro S."/>
            <person name="Sicheritz-Ponten T."/>
            <person name="Noel C.J."/>
            <person name="Dacks J.B."/>
            <person name="Foster P.G."/>
            <person name="Simillion C."/>
            <person name="Van de Peer Y."/>
            <person name="Miranda-Saavedra D."/>
            <person name="Barton G.J."/>
            <person name="Westrop G.D."/>
            <person name="Mueller S."/>
            <person name="Dessi D."/>
            <person name="Fiori P.L."/>
            <person name="Ren Q."/>
            <person name="Paulsen I."/>
            <person name="Zhang H."/>
            <person name="Bastida-Corcuera F.D."/>
            <person name="Simoes-Barbosa A."/>
            <person name="Brown M.T."/>
            <person name="Hayes R.D."/>
            <person name="Mukherjee M."/>
            <person name="Okumura C.Y."/>
            <person name="Schneider R."/>
            <person name="Smith A.J."/>
            <person name="Vanacova S."/>
            <person name="Villalvazo M."/>
            <person name="Haas B.J."/>
            <person name="Pertea M."/>
            <person name="Feldblyum T.V."/>
            <person name="Utterback T.R."/>
            <person name="Shu C.L."/>
            <person name="Osoegawa K."/>
            <person name="de Jong P.J."/>
            <person name="Hrdy I."/>
            <person name="Horvathova L."/>
            <person name="Zubacova Z."/>
            <person name="Dolezal P."/>
            <person name="Malik S.B."/>
            <person name="Logsdon J.M. Jr."/>
            <person name="Henze K."/>
            <person name="Gupta A."/>
            <person name="Wang C.C."/>
            <person name="Dunne R.L."/>
            <person name="Upcroft J.A."/>
            <person name="Upcroft P."/>
            <person name="White O."/>
            <person name="Salzberg S.L."/>
            <person name="Tang P."/>
            <person name="Chiu C.-H."/>
            <person name="Lee Y.-S."/>
            <person name="Embley T.M."/>
            <person name="Coombs G.H."/>
            <person name="Mottram J.C."/>
            <person name="Tachezy J."/>
            <person name="Fraser-Liggett C.M."/>
            <person name="Johnson P.J."/>
        </authorList>
    </citation>
    <scope>NUCLEOTIDE SEQUENCE [LARGE SCALE GENOMIC DNA]</scope>
    <source>
        <strain evidence="3">G3</strain>
    </source>
</reference>
<dbReference type="InterPro" id="IPR002110">
    <property type="entry name" value="Ankyrin_rpt"/>
</dbReference>
<dbReference type="VEuPathDB" id="TrichDB:TVAG_276740"/>
<dbReference type="Proteomes" id="UP000001542">
    <property type="component" value="Unassembled WGS sequence"/>
</dbReference>
<gene>
    <name evidence="3" type="ORF">TVAG_276740</name>
</gene>
<reference evidence="3" key="1">
    <citation type="submission" date="2006-10" db="EMBL/GenBank/DDBJ databases">
        <authorList>
            <person name="Amadeo P."/>
            <person name="Zhao Q."/>
            <person name="Wortman J."/>
            <person name="Fraser-Liggett C."/>
            <person name="Carlton J."/>
        </authorList>
    </citation>
    <scope>NUCLEOTIDE SEQUENCE</scope>
    <source>
        <strain evidence="3">G3</strain>
    </source>
</reference>
<dbReference type="Gene3D" id="1.25.40.20">
    <property type="entry name" value="Ankyrin repeat-containing domain"/>
    <property type="match status" value="1"/>
</dbReference>
<accession>A2FFE3</accession>
<dbReference type="AlphaFoldDB" id="A2FFE3"/>
<dbReference type="InterPro" id="IPR036770">
    <property type="entry name" value="Ankyrin_rpt-contain_sf"/>
</dbReference>
<dbReference type="Pfam" id="PF13857">
    <property type="entry name" value="Ank_5"/>
    <property type="match status" value="1"/>
</dbReference>
<dbReference type="SUPFAM" id="SSF48403">
    <property type="entry name" value="Ankyrin repeat"/>
    <property type="match status" value="1"/>
</dbReference>
<keyword evidence="4" id="KW-1185">Reference proteome</keyword>
<dbReference type="PANTHER" id="PTHR24188:SF29">
    <property type="entry name" value="GH09064P"/>
    <property type="match status" value="1"/>
</dbReference>
<dbReference type="KEGG" id="tva:4754161"/>
<dbReference type="PANTHER" id="PTHR24188">
    <property type="entry name" value="ANKYRIN REPEAT PROTEIN"/>
    <property type="match status" value="1"/>
</dbReference>
<evidence type="ECO:0000313" key="3">
    <source>
        <dbReference type="EMBL" id="EAX96389.1"/>
    </source>
</evidence>
<organism evidence="3 4">
    <name type="scientific">Trichomonas vaginalis (strain ATCC PRA-98 / G3)</name>
    <dbReference type="NCBI Taxonomy" id="412133"/>
    <lineage>
        <taxon>Eukaryota</taxon>
        <taxon>Metamonada</taxon>
        <taxon>Parabasalia</taxon>
        <taxon>Trichomonadida</taxon>
        <taxon>Trichomonadidae</taxon>
        <taxon>Trichomonas</taxon>
    </lineage>
</organism>
<name>A2FFE3_TRIV3</name>
<dbReference type="EMBL" id="DS113761">
    <property type="protein sequence ID" value="EAX96389.1"/>
    <property type="molecule type" value="Genomic_DNA"/>
</dbReference>
<dbReference type="VEuPathDB" id="TrichDB:TVAGG3_0118860"/>